<accession>A0A0D6JBL6</accession>
<feature type="domain" description="ABC transporter" evidence="5">
    <location>
        <begin position="15"/>
        <end position="246"/>
    </location>
</feature>
<dbReference type="EMBL" id="LN829119">
    <property type="protein sequence ID" value="CPR16271.1"/>
    <property type="molecule type" value="Genomic_DNA"/>
</dbReference>
<dbReference type="CDD" id="cd03293">
    <property type="entry name" value="ABC_NrtD_SsuB_transporters"/>
    <property type="match status" value="1"/>
</dbReference>
<dbReference type="OrthoDB" id="9807242at2"/>
<dbReference type="PROSITE" id="PS00211">
    <property type="entry name" value="ABC_TRANSPORTER_1"/>
    <property type="match status" value="1"/>
</dbReference>
<dbReference type="InterPro" id="IPR003593">
    <property type="entry name" value="AAA+_ATPase"/>
</dbReference>
<dbReference type="Gene3D" id="3.40.50.300">
    <property type="entry name" value="P-loop containing nucleotide triphosphate hydrolases"/>
    <property type="match status" value="1"/>
</dbReference>
<evidence type="ECO:0000256" key="3">
    <source>
        <dbReference type="ARBA" id="ARBA00022741"/>
    </source>
</evidence>
<dbReference type="GO" id="GO:0016887">
    <property type="term" value="F:ATP hydrolysis activity"/>
    <property type="evidence" value="ECO:0007669"/>
    <property type="project" value="InterPro"/>
</dbReference>
<evidence type="ECO:0000313" key="6">
    <source>
        <dbReference type="EMBL" id="CPR16271.1"/>
    </source>
</evidence>
<dbReference type="Proteomes" id="UP000033187">
    <property type="component" value="Chromosome 1"/>
</dbReference>
<comment type="similarity">
    <text evidence="1">Belongs to the ABC transporter superfamily.</text>
</comment>
<dbReference type="InterPro" id="IPR050166">
    <property type="entry name" value="ABC_transporter_ATP-bind"/>
</dbReference>
<dbReference type="SUPFAM" id="SSF52540">
    <property type="entry name" value="P-loop containing nucleoside triphosphate hydrolases"/>
    <property type="match status" value="1"/>
</dbReference>
<dbReference type="GO" id="GO:0005524">
    <property type="term" value="F:ATP binding"/>
    <property type="evidence" value="ECO:0007669"/>
    <property type="project" value="UniProtKB-KW"/>
</dbReference>
<name>A0A0D6JBL6_9HYPH</name>
<organism evidence="6 7">
    <name type="scientific">Candidatus Filomicrobium marinum</name>
    <dbReference type="NCBI Taxonomy" id="1608628"/>
    <lineage>
        <taxon>Bacteria</taxon>
        <taxon>Pseudomonadati</taxon>
        <taxon>Pseudomonadota</taxon>
        <taxon>Alphaproteobacteria</taxon>
        <taxon>Hyphomicrobiales</taxon>
        <taxon>Hyphomicrobiaceae</taxon>
        <taxon>Filomicrobium</taxon>
    </lineage>
</organism>
<dbReference type="Pfam" id="PF00005">
    <property type="entry name" value="ABC_tran"/>
    <property type="match status" value="1"/>
</dbReference>
<keyword evidence="7" id="KW-1185">Reference proteome</keyword>
<evidence type="ECO:0000256" key="1">
    <source>
        <dbReference type="ARBA" id="ARBA00005417"/>
    </source>
</evidence>
<keyword evidence="3" id="KW-0547">Nucleotide-binding</keyword>
<gene>
    <name evidence="6" type="ORF">YBN1229_v1_0735</name>
</gene>
<dbReference type="AlphaFoldDB" id="A0A0D6JBL6"/>
<reference evidence="7" key="1">
    <citation type="submission" date="2015-02" db="EMBL/GenBank/DDBJ databases">
        <authorList>
            <person name="Chooi Y.-H."/>
        </authorList>
    </citation>
    <scope>NUCLEOTIDE SEQUENCE [LARGE SCALE GENOMIC DNA]</scope>
    <source>
        <strain evidence="7">strain Y</strain>
    </source>
</reference>
<dbReference type="PANTHER" id="PTHR42788:SF13">
    <property type="entry name" value="ALIPHATIC SULFONATES IMPORT ATP-BINDING PROTEIN SSUB"/>
    <property type="match status" value="1"/>
</dbReference>
<keyword evidence="4" id="KW-0067">ATP-binding</keyword>
<sequence>MVSTPHNTRKENTSITVDRIGKVYSQQRKPHVVLRDCSFEIEKGKLTVLLGPSGCGKSTLVNIIAGYDRPSVGAVRKDDEVVTGPGSDRMVVFQETGLFPWMTILDNVSYGPEQSDVARTAARKEATSLLSEVGLAGFENRYPTELSGGMQRRAEVARALINRPDVLLLDEPFRGLDHMSRGLMQEYFLALFEAHRMTTLFVTSEVDEAVFLADKIIILTYKPTRVATVIDVPLPRPREFHMQTSEIYNEIKGQALALLYDEALKGFGAHAASMGDSVRAAATGNFAG</sequence>
<dbReference type="KEGG" id="fiy:BN1229_v1_0735"/>
<protein>
    <submittedName>
        <fullName evidence="6">ABC transporter family protein</fullName>
    </submittedName>
</protein>
<evidence type="ECO:0000313" key="7">
    <source>
        <dbReference type="Proteomes" id="UP000033187"/>
    </source>
</evidence>
<evidence type="ECO:0000256" key="4">
    <source>
        <dbReference type="ARBA" id="ARBA00022840"/>
    </source>
</evidence>
<proteinExistence type="inferred from homology"/>
<dbReference type="PROSITE" id="PS50893">
    <property type="entry name" value="ABC_TRANSPORTER_2"/>
    <property type="match status" value="1"/>
</dbReference>
<dbReference type="InterPro" id="IPR027417">
    <property type="entry name" value="P-loop_NTPase"/>
</dbReference>
<keyword evidence="2" id="KW-0813">Transport</keyword>
<evidence type="ECO:0000256" key="2">
    <source>
        <dbReference type="ARBA" id="ARBA00022448"/>
    </source>
</evidence>
<dbReference type="SMART" id="SM00382">
    <property type="entry name" value="AAA"/>
    <property type="match status" value="1"/>
</dbReference>
<dbReference type="KEGG" id="fil:BN1229_v1_0731"/>
<dbReference type="InterPro" id="IPR003439">
    <property type="entry name" value="ABC_transporter-like_ATP-bd"/>
</dbReference>
<dbReference type="InterPro" id="IPR017871">
    <property type="entry name" value="ABC_transporter-like_CS"/>
</dbReference>
<dbReference type="RefSeq" id="WP_076605275.1">
    <property type="nucleotide sequence ID" value="NZ_LN829118.1"/>
</dbReference>
<evidence type="ECO:0000259" key="5">
    <source>
        <dbReference type="PROSITE" id="PS50893"/>
    </source>
</evidence>
<dbReference type="PANTHER" id="PTHR42788">
    <property type="entry name" value="TAURINE IMPORT ATP-BINDING PROTEIN-RELATED"/>
    <property type="match status" value="1"/>
</dbReference>